<protein>
    <submittedName>
        <fullName evidence="1">Uncharacterized protein</fullName>
    </submittedName>
</protein>
<dbReference type="PATRIC" id="fig|1550566.3.peg.588"/>
<keyword evidence="2" id="KW-1185">Reference proteome</keyword>
<reference evidence="1 2" key="1">
    <citation type="journal article" date="2015" name="Int. J. Syst. Evol. Microbiol.">
        <title>Methanoculleus sediminis sp. nov., a methanogen from sediments near a submarine mud volcano.</title>
        <authorList>
            <person name="Chen S.C."/>
            <person name="Chen M.F."/>
            <person name="Lai M.C."/>
            <person name="Weng C.Y."/>
            <person name="Wu S.Y."/>
            <person name="Lin S."/>
            <person name="Yang T.F."/>
            <person name="Chen P.C."/>
        </authorList>
    </citation>
    <scope>NUCLEOTIDE SEQUENCE [LARGE SCALE GENOMIC DNA]</scope>
    <source>
        <strain evidence="1 2">S3Fa</strain>
    </source>
</reference>
<dbReference type="Proteomes" id="UP000035301">
    <property type="component" value="Unassembled WGS sequence"/>
</dbReference>
<comment type="caution">
    <text evidence="1">The sequence shown here is derived from an EMBL/GenBank/DDBJ whole genome shotgun (WGS) entry which is preliminary data.</text>
</comment>
<dbReference type="STRING" id="1550566.SZ63_02760"/>
<organism evidence="1 2">
    <name type="scientific">Methanoculleus sediminis</name>
    <dbReference type="NCBI Taxonomy" id="1550566"/>
    <lineage>
        <taxon>Archaea</taxon>
        <taxon>Methanobacteriati</taxon>
        <taxon>Methanobacteriota</taxon>
        <taxon>Stenosarchaea group</taxon>
        <taxon>Methanomicrobia</taxon>
        <taxon>Methanomicrobiales</taxon>
        <taxon>Methanomicrobiaceae</taxon>
        <taxon>Methanoculleus</taxon>
    </lineage>
</organism>
<dbReference type="RefSeq" id="WP_048180645.1">
    <property type="nucleotide sequence ID" value="NZ_JXOJ01000001.1"/>
</dbReference>
<dbReference type="InterPro" id="IPR016024">
    <property type="entry name" value="ARM-type_fold"/>
</dbReference>
<accession>A0A0H1R2W9</accession>
<dbReference type="SUPFAM" id="SSF48371">
    <property type="entry name" value="ARM repeat"/>
    <property type="match status" value="1"/>
</dbReference>
<evidence type="ECO:0000313" key="1">
    <source>
        <dbReference type="EMBL" id="KLK89359.1"/>
    </source>
</evidence>
<dbReference type="AlphaFoldDB" id="A0A0H1R2W9"/>
<proteinExistence type="predicted"/>
<sequence length="1188" mass="133751">MDGKLQIKQKINSAISSGDLRELEKVASDISETQTRKEKRSLYEQMNAALVEAAFNEGQPELLSQLVEPTREEIFDLSRRAAVIYSEKKDEAWFSAIFTLVDKLDRKSHQSDILARISRDLVQAGVDSGDIHYIEKGGEAFDKISIRKYRSAILSEIIPLFIQYGQKHQNIDIMQYALQMLPEIGDISRQSQLHADVARAIAGAGIESGDINLVISGLSSATEINQKIRRTNSIADIVDAAWKSSLKKEISDIEQIIDSLPGIPEERLTEVLAILTEQLLDRQRDKKQVYTKLLRIDDEKPWAGQTLVLELLKKAERSGERWFLEKAFEFNARGAGETQLPIEEIVLSGIAVVEKSGNPTILLDITPLIDESCDAAKAAQLYRQITDALSRMGDFYHAIEVMKKASSSAQRINAQFFDTSVRLIKEGVRRDEIGLVRENILATLDIDIADSLVHQAVTDFCKEYDFDEVVRHIPAIKELAGSHRSQDALLLECNTILIERGFVRQKEPSALVDLVSQIEEQDLREQAISTIAVEMARIGVVRKDRDLLRNATGLTCEIVDQRARAEAMGGIVDQAAVLAVEDGDLDLLHGMRVLSTSLLERDYCLFAMGKVIHGLIMYGIEQLSLQALDEAGQILSQIADPSLQRQLADPLVEGYVRVGSLQVADQLSRGKAQIFDGMMEPFEIALDLLKTSTPREEISIKIASYVDIMLEYTQVYASPIFAAPMSLFSLEIDGEYERTAMIQRILTFFTDYTKEFDSADPYEVTAYLLEGIEGGAAAQPVLELMYRLFEHTGDVYARYTGMYRIVSAHSALENVEQAETIIRRLHETIGDLSDPSVRAIMLSDLAGLMAGIDHDAAREYLAEAQKTLDAIGGEREAFVRKNLIYAARNLSAVNRQEKDVEWAMGQVGRIEDPVEYVDALAAVFDMVSEPAQRKEILSSMCHTVVNIPSPYVRLSMLFDVAQFAETYGDQEEIEELLNGMEQTAGYIQIPFITAMTQQRMAQMLFSFYRVSGRPTARERAADIVSAIDDDRIRYNLAVQLEQTMPQSWKNTVYARILDCRDKIRNGEYTTKDMVTLDRAIRAAPDRAKRAAYYTELYLIARGAGQHEVADRMLLCALEEARIIRPLSRRAFVLGDMACRIYAERYEDRSREILDLAVSEALNIRDSTIRDEVYDELDMSMRIIQEHWL</sequence>
<evidence type="ECO:0000313" key="2">
    <source>
        <dbReference type="Proteomes" id="UP000035301"/>
    </source>
</evidence>
<dbReference type="OrthoDB" id="105898at2157"/>
<name>A0A0H1R2W9_9EURY</name>
<dbReference type="EMBL" id="JXOJ01000001">
    <property type="protein sequence ID" value="KLK89359.1"/>
    <property type="molecule type" value="Genomic_DNA"/>
</dbReference>
<gene>
    <name evidence="1" type="ORF">SZ63_02760</name>
</gene>